<reference evidence="2 3" key="1">
    <citation type="submission" date="2016-11" db="EMBL/GenBank/DDBJ databases">
        <title>Study of marine rhodopsin-containing bacteria.</title>
        <authorList>
            <person name="Yoshizawa S."/>
            <person name="Kumagai Y."/>
            <person name="Kogure K."/>
        </authorList>
    </citation>
    <scope>NUCLEOTIDE SEQUENCE [LARGE SCALE GENOMIC DNA]</scope>
    <source>
        <strain evidence="2 3">SG-29</strain>
    </source>
</reference>
<dbReference type="Proteomes" id="UP000216446">
    <property type="component" value="Unassembled WGS sequence"/>
</dbReference>
<dbReference type="AlphaFoldDB" id="A0A259U0D2"/>
<keyword evidence="1" id="KW-0732">Signal</keyword>
<dbReference type="RefSeq" id="WP_094548894.1">
    <property type="nucleotide sequence ID" value="NZ_MQWB01000001.1"/>
</dbReference>
<feature type="signal peptide" evidence="1">
    <location>
        <begin position="1"/>
        <end position="22"/>
    </location>
</feature>
<sequence length="178" mass="19511">MRYVSLSAILLALAFFVLPASAQEARGVDDVPEFTFEIQYESEAPSERRANMATITVSGLGRSAPELKSINLSTSERAERRGTIRLTRNEDGTYTGRGEVPANSQIQSVTLGYTEVEWTLQIVSLKEGENEAGTMITPSGARARKGKGKKVTVRVRCCPFQVIVVVRGIEAETMNGRR</sequence>
<accession>A0A259U0D2</accession>
<comment type="caution">
    <text evidence="2">The sequence shown here is derived from an EMBL/GenBank/DDBJ whole genome shotgun (WGS) entry which is preliminary data.</text>
</comment>
<feature type="chain" id="PRO_5012853586" description="Carboxypeptidase regulatory-like domain-containing protein" evidence="1">
    <location>
        <begin position="23"/>
        <end position="178"/>
    </location>
</feature>
<evidence type="ECO:0000313" key="2">
    <source>
        <dbReference type="EMBL" id="OZC03483.1"/>
    </source>
</evidence>
<name>A0A259U0D2_9BACT</name>
<protein>
    <recommendedName>
        <fullName evidence="4">Carboxypeptidase regulatory-like domain-containing protein</fullName>
    </recommendedName>
</protein>
<gene>
    <name evidence="2" type="ORF">BSZ36_11115</name>
</gene>
<evidence type="ECO:0000256" key="1">
    <source>
        <dbReference type="SAM" id="SignalP"/>
    </source>
</evidence>
<dbReference type="InParanoid" id="A0A259U0D2"/>
<proteinExistence type="predicted"/>
<evidence type="ECO:0008006" key="4">
    <source>
        <dbReference type="Google" id="ProtNLM"/>
    </source>
</evidence>
<keyword evidence="3" id="KW-1185">Reference proteome</keyword>
<evidence type="ECO:0000313" key="3">
    <source>
        <dbReference type="Proteomes" id="UP000216446"/>
    </source>
</evidence>
<organism evidence="2 3">
    <name type="scientific">Rubricoccus marinus</name>
    <dbReference type="NCBI Taxonomy" id="716817"/>
    <lineage>
        <taxon>Bacteria</taxon>
        <taxon>Pseudomonadati</taxon>
        <taxon>Rhodothermota</taxon>
        <taxon>Rhodothermia</taxon>
        <taxon>Rhodothermales</taxon>
        <taxon>Rubricoccaceae</taxon>
        <taxon>Rubricoccus</taxon>
    </lineage>
</organism>
<dbReference type="EMBL" id="MQWB01000001">
    <property type="protein sequence ID" value="OZC03483.1"/>
    <property type="molecule type" value="Genomic_DNA"/>
</dbReference>